<proteinExistence type="predicted"/>
<evidence type="ECO:0000313" key="2">
    <source>
        <dbReference type="Proteomes" id="UP000261811"/>
    </source>
</evidence>
<keyword evidence="2" id="KW-1185">Reference proteome</keyword>
<reference evidence="1 2" key="1">
    <citation type="submission" date="2018-08" db="EMBL/GenBank/DDBJ databases">
        <title>Actinomadura jelena sp. nov., a novel Actinomycete isolated from soil in Chad.</title>
        <authorList>
            <person name="Shi L."/>
        </authorList>
    </citation>
    <scope>NUCLEOTIDE SEQUENCE [LARGE SCALE GENOMIC DNA]</scope>
    <source>
        <strain evidence="1 2">NEAU-G17</strain>
    </source>
</reference>
<comment type="caution">
    <text evidence="1">The sequence shown here is derived from an EMBL/GenBank/DDBJ whole genome shotgun (WGS) entry which is preliminary data.</text>
</comment>
<dbReference type="AlphaFoldDB" id="A0A372JRR9"/>
<dbReference type="OrthoDB" id="5198651at2"/>
<organism evidence="1 2">
    <name type="scientific">Actinomadura logoneensis</name>
    <dbReference type="NCBI Taxonomy" id="2293572"/>
    <lineage>
        <taxon>Bacteria</taxon>
        <taxon>Bacillati</taxon>
        <taxon>Actinomycetota</taxon>
        <taxon>Actinomycetes</taxon>
        <taxon>Streptosporangiales</taxon>
        <taxon>Thermomonosporaceae</taxon>
        <taxon>Actinomadura</taxon>
    </lineage>
</organism>
<name>A0A372JRR9_9ACTN</name>
<evidence type="ECO:0000313" key="1">
    <source>
        <dbReference type="EMBL" id="RFU42712.1"/>
    </source>
</evidence>
<dbReference type="EMBL" id="QURH01000101">
    <property type="protein sequence ID" value="RFU42712.1"/>
    <property type="molecule type" value="Genomic_DNA"/>
</dbReference>
<sequence>MSPGEETRSERAAFRAWVRAHHPDLGGDPEAFAAGLRRRGDDGRARADTFPDAPVVGVHRRHGPVAAVLRWRYRRRRARRLR</sequence>
<dbReference type="Proteomes" id="UP000261811">
    <property type="component" value="Unassembled WGS sequence"/>
</dbReference>
<protein>
    <submittedName>
        <fullName evidence="1">Uncharacterized protein</fullName>
    </submittedName>
</protein>
<gene>
    <name evidence="1" type="ORF">DZF91_05090</name>
</gene>
<accession>A0A372JRR9</accession>
<dbReference type="RefSeq" id="WP_117356336.1">
    <property type="nucleotide sequence ID" value="NZ_QURH01000101.1"/>
</dbReference>